<dbReference type="EMBL" id="JBFSHR010000022">
    <property type="protein sequence ID" value="MEX6429681.1"/>
    <property type="molecule type" value="Genomic_DNA"/>
</dbReference>
<comment type="catalytic activity">
    <reaction evidence="5 6">
        <text>cytidine(34) in tRNA(Ile2) + L-lysine + ATP = lysidine(34) in tRNA(Ile2) + AMP + diphosphate + H(+)</text>
        <dbReference type="Rhea" id="RHEA:43744"/>
        <dbReference type="Rhea" id="RHEA-COMP:10625"/>
        <dbReference type="Rhea" id="RHEA-COMP:10670"/>
        <dbReference type="ChEBI" id="CHEBI:15378"/>
        <dbReference type="ChEBI" id="CHEBI:30616"/>
        <dbReference type="ChEBI" id="CHEBI:32551"/>
        <dbReference type="ChEBI" id="CHEBI:33019"/>
        <dbReference type="ChEBI" id="CHEBI:82748"/>
        <dbReference type="ChEBI" id="CHEBI:83665"/>
        <dbReference type="ChEBI" id="CHEBI:456215"/>
        <dbReference type="EC" id="6.3.4.19"/>
    </reaction>
</comment>
<dbReference type="GO" id="GO:0032267">
    <property type="term" value="F:tRNA(Ile)-lysidine synthase activity"/>
    <property type="evidence" value="ECO:0007669"/>
    <property type="project" value="UniProtKB-EC"/>
</dbReference>
<comment type="subcellular location">
    <subcellularLocation>
        <location evidence="6">Cytoplasm</location>
    </subcellularLocation>
</comment>
<reference evidence="8 9" key="1">
    <citation type="submission" date="2024-07" db="EMBL/GenBank/DDBJ databases">
        <title>Draft Genome Sequence of Ferrimicrobium acidiphilum Strain YE2023, Isolated from a Pulp of Bioleach Reactor.</title>
        <authorList>
            <person name="Elkina Y.A."/>
            <person name="Bulaeva A.G."/>
            <person name="Beletsky A.V."/>
            <person name="Mardanov A.V."/>
        </authorList>
    </citation>
    <scope>NUCLEOTIDE SEQUENCE [LARGE SCALE GENOMIC DNA]</scope>
    <source>
        <strain evidence="8 9">YE2023</strain>
    </source>
</reference>
<keyword evidence="3 6" id="KW-0547">Nucleotide-binding</keyword>
<keyword evidence="1 6" id="KW-0436">Ligase</keyword>
<evidence type="ECO:0000256" key="6">
    <source>
        <dbReference type="HAMAP-Rule" id="MF_01161"/>
    </source>
</evidence>
<comment type="domain">
    <text evidence="6">The N-terminal region contains the highly conserved SGGXDS motif, predicted to be a P-loop motif involved in ATP binding.</text>
</comment>
<organism evidence="8 9">
    <name type="scientific">Ferrimicrobium acidiphilum</name>
    <dbReference type="NCBI Taxonomy" id="121039"/>
    <lineage>
        <taxon>Bacteria</taxon>
        <taxon>Bacillati</taxon>
        <taxon>Actinomycetota</taxon>
        <taxon>Acidimicrobiia</taxon>
        <taxon>Acidimicrobiales</taxon>
        <taxon>Acidimicrobiaceae</taxon>
        <taxon>Ferrimicrobium</taxon>
    </lineage>
</organism>
<evidence type="ECO:0000313" key="8">
    <source>
        <dbReference type="EMBL" id="MEX6429681.1"/>
    </source>
</evidence>
<dbReference type="InterPro" id="IPR014729">
    <property type="entry name" value="Rossmann-like_a/b/a_fold"/>
</dbReference>
<protein>
    <recommendedName>
        <fullName evidence="6">tRNA(Ile)-lysidine synthase</fullName>
        <ecNumber evidence="6">6.3.4.19</ecNumber>
    </recommendedName>
    <alternativeName>
        <fullName evidence="6">tRNA(Ile)-2-lysyl-cytidine synthase</fullName>
    </alternativeName>
    <alternativeName>
        <fullName evidence="6">tRNA(Ile)-lysidine synthetase</fullName>
    </alternativeName>
</protein>
<keyword evidence="2 6" id="KW-0819">tRNA processing</keyword>
<evidence type="ECO:0000259" key="7">
    <source>
        <dbReference type="Pfam" id="PF01171"/>
    </source>
</evidence>
<name>A0ABV3Y293_9ACTN</name>
<dbReference type="PANTHER" id="PTHR43033">
    <property type="entry name" value="TRNA(ILE)-LYSIDINE SYNTHASE-RELATED"/>
    <property type="match status" value="1"/>
</dbReference>
<dbReference type="RefSeq" id="WP_276944030.1">
    <property type="nucleotide sequence ID" value="NZ_DAHZRB010000102.1"/>
</dbReference>
<dbReference type="Pfam" id="PF01171">
    <property type="entry name" value="ATP_bind_3"/>
    <property type="match status" value="1"/>
</dbReference>
<comment type="similarity">
    <text evidence="6">Belongs to the tRNA(Ile)-lysidine synthase family.</text>
</comment>
<proteinExistence type="inferred from homology"/>
<comment type="function">
    <text evidence="6">Ligates lysine onto the cytidine present at position 34 of the AUA codon-specific tRNA(Ile) that contains the anticodon CAU, in an ATP-dependent manner. Cytidine is converted to lysidine, thus changing the amino acid specificity of the tRNA from methionine to isoleucine.</text>
</comment>
<dbReference type="Proteomes" id="UP001560267">
    <property type="component" value="Unassembled WGS sequence"/>
</dbReference>
<dbReference type="HAMAP" id="MF_01161">
    <property type="entry name" value="tRNA_Ile_lys_synt"/>
    <property type="match status" value="1"/>
</dbReference>
<sequence>MVSSGRLPSRLGQRREGIERALSERGIALESLLARSNLDEWGSEPIRIGVSGGPDSMGLAVLAWAHGQQVLAVHIDHGIRPGSHKEGAVIADALAPFGIGLLEYRVAVEHGGNLEDRARQARLARLRGAATAHTMDDQAETVLANLLRGAGLIGVGAMQPGARHPTLGLRRAELRAVCEAAGVAVLDDPSNTDSRFVRNRVRAELIPLASTILQRDIVPILARTATQSQEYVVALDLILGQLANDPAELPAVLARHRLNAQIVAGLGLRLTSAQLEHVREVAVGARRGHQIVHAIEVRRRHDKLVFLDRDGAVLLTLDLT</sequence>
<dbReference type="EC" id="6.3.4.19" evidence="6"/>
<dbReference type="NCBIfam" id="TIGR02432">
    <property type="entry name" value="lysidine_TilS_N"/>
    <property type="match status" value="1"/>
</dbReference>
<evidence type="ECO:0000256" key="4">
    <source>
        <dbReference type="ARBA" id="ARBA00022840"/>
    </source>
</evidence>
<dbReference type="SUPFAM" id="SSF52402">
    <property type="entry name" value="Adenine nucleotide alpha hydrolases-like"/>
    <property type="match status" value="1"/>
</dbReference>
<keyword evidence="4 6" id="KW-0067">ATP-binding</keyword>
<comment type="caution">
    <text evidence="8">The sequence shown here is derived from an EMBL/GenBank/DDBJ whole genome shotgun (WGS) entry which is preliminary data.</text>
</comment>
<evidence type="ECO:0000256" key="5">
    <source>
        <dbReference type="ARBA" id="ARBA00048539"/>
    </source>
</evidence>
<evidence type="ECO:0000256" key="2">
    <source>
        <dbReference type="ARBA" id="ARBA00022694"/>
    </source>
</evidence>
<keyword evidence="6" id="KW-0963">Cytoplasm</keyword>
<evidence type="ECO:0000256" key="3">
    <source>
        <dbReference type="ARBA" id="ARBA00022741"/>
    </source>
</evidence>
<dbReference type="Gene3D" id="3.40.50.620">
    <property type="entry name" value="HUPs"/>
    <property type="match status" value="1"/>
</dbReference>
<dbReference type="PANTHER" id="PTHR43033:SF1">
    <property type="entry name" value="TRNA(ILE)-LYSIDINE SYNTHASE-RELATED"/>
    <property type="match status" value="1"/>
</dbReference>
<gene>
    <name evidence="6 8" type="primary">tilS</name>
    <name evidence="8" type="ORF">AB6A68_07495</name>
</gene>
<feature type="domain" description="tRNA(Ile)-lysidine/2-thiocytidine synthase N-terminal" evidence="7">
    <location>
        <begin position="47"/>
        <end position="203"/>
    </location>
</feature>
<dbReference type="CDD" id="cd01992">
    <property type="entry name" value="TilS_N"/>
    <property type="match status" value="1"/>
</dbReference>
<dbReference type="InterPro" id="IPR011063">
    <property type="entry name" value="TilS/TtcA_N"/>
</dbReference>
<dbReference type="InterPro" id="IPR012094">
    <property type="entry name" value="tRNA_Ile_lys_synt"/>
</dbReference>
<accession>A0ABV3Y293</accession>
<keyword evidence="9" id="KW-1185">Reference proteome</keyword>
<evidence type="ECO:0000313" key="9">
    <source>
        <dbReference type="Proteomes" id="UP001560267"/>
    </source>
</evidence>
<dbReference type="InterPro" id="IPR012795">
    <property type="entry name" value="tRNA_Ile_lys_synt_N"/>
</dbReference>
<feature type="binding site" evidence="6">
    <location>
        <begin position="51"/>
        <end position="56"/>
    </location>
    <ligand>
        <name>ATP</name>
        <dbReference type="ChEBI" id="CHEBI:30616"/>
    </ligand>
</feature>
<evidence type="ECO:0000256" key="1">
    <source>
        <dbReference type="ARBA" id="ARBA00022598"/>
    </source>
</evidence>